<keyword evidence="3" id="KW-1185">Reference proteome</keyword>
<evidence type="ECO:0000256" key="1">
    <source>
        <dbReference type="SAM" id="MobiDB-lite"/>
    </source>
</evidence>
<evidence type="ECO:0000313" key="3">
    <source>
        <dbReference type="Proteomes" id="UP001500967"/>
    </source>
</evidence>
<gene>
    <name evidence="2" type="ORF">GCM10009539_45290</name>
</gene>
<name>A0ABP3E7H9_9ACTN</name>
<sequence length="135" mass="14770">MERSDKHGPRQDEAMARETRGLVQGGRSGRAEEWLDPEAPGEDQPEADFAPDATLTGGIPEGLTPEGVAERSELASYLGRAVYPAYRDQIIDRLVENNAPTRLVTVVRDLPAEEQYENAGAIAQALGLGHEEQRF</sequence>
<feature type="compositionally biased region" description="Basic and acidic residues" evidence="1">
    <location>
        <begin position="1"/>
        <end position="20"/>
    </location>
</feature>
<dbReference type="EMBL" id="BAAAGX010000017">
    <property type="protein sequence ID" value="GAA0255025.1"/>
    <property type="molecule type" value="Genomic_DNA"/>
</dbReference>
<dbReference type="Proteomes" id="UP001500967">
    <property type="component" value="Unassembled WGS sequence"/>
</dbReference>
<dbReference type="Pfam" id="PF11387">
    <property type="entry name" value="DUF2795"/>
    <property type="match status" value="1"/>
</dbReference>
<feature type="region of interest" description="Disordered" evidence="1">
    <location>
        <begin position="1"/>
        <end position="67"/>
    </location>
</feature>
<feature type="compositionally biased region" description="Acidic residues" evidence="1">
    <location>
        <begin position="34"/>
        <end position="46"/>
    </location>
</feature>
<evidence type="ECO:0008006" key="4">
    <source>
        <dbReference type="Google" id="ProtNLM"/>
    </source>
</evidence>
<proteinExistence type="predicted"/>
<comment type="caution">
    <text evidence="2">The sequence shown here is derived from an EMBL/GenBank/DDBJ whole genome shotgun (WGS) entry which is preliminary data.</text>
</comment>
<evidence type="ECO:0000313" key="2">
    <source>
        <dbReference type="EMBL" id="GAA0255025.1"/>
    </source>
</evidence>
<protein>
    <recommendedName>
        <fullName evidence="4">DUF2795 domain-containing protein</fullName>
    </recommendedName>
</protein>
<reference evidence="3" key="1">
    <citation type="journal article" date="2019" name="Int. J. Syst. Evol. Microbiol.">
        <title>The Global Catalogue of Microorganisms (GCM) 10K type strain sequencing project: providing services to taxonomists for standard genome sequencing and annotation.</title>
        <authorList>
            <consortium name="The Broad Institute Genomics Platform"/>
            <consortium name="The Broad Institute Genome Sequencing Center for Infectious Disease"/>
            <person name="Wu L."/>
            <person name="Ma J."/>
        </authorList>
    </citation>
    <scope>NUCLEOTIDE SEQUENCE [LARGE SCALE GENOMIC DNA]</scope>
    <source>
        <strain evidence="3">JCM 10425</strain>
    </source>
</reference>
<accession>A0ABP3E7H9</accession>
<organism evidence="2 3">
    <name type="scientific">Cryptosporangium japonicum</name>
    <dbReference type="NCBI Taxonomy" id="80872"/>
    <lineage>
        <taxon>Bacteria</taxon>
        <taxon>Bacillati</taxon>
        <taxon>Actinomycetota</taxon>
        <taxon>Actinomycetes</taxon>
        <taxon>Cryptosporangiales</taxon>
        <taxon>Cryptosporangiaceae</taxon>
        <taxon>Cryptosporangium</taxon>
    </lineage>
</organism>
<dbReference type="RefSeq" id="WP_344650889.1">
    <property type="nucleotide sequence ID" value="NZ_BAAAGX010000017.1"/>
</dbReference>
<dbReference type="InterPro" id="IPR021527">
    <property type="entry name" value="DUF2795"/>
</dbReference>